<proteinExistence type="predicted"/>
<name>A0A380H139_9STAP</name>
<accession>A0A380H139</accession>
<evidence type="ECO:0000313" key="2">
    <source>
        <dbReference type="Proteomes" id="UP000255425"/>
    </source>
</evidence>
<dbReference type="Proteomes" id="UP000255425">
    <property type="component" value="Unassembled WGS sequence"/>
</dbReference>
<gene>
    <name evidence="1" type="ORF">NCTC11807_01067</name>
</gene>
<dbReference type="NCBIfam" id="TIGR04263">
    <property type="entry name" value="SasC_Mrp_aggreg"/>
    <property type="match status" value="1"/>
</dbReference>
<dbReference type="EMBL" id="UHDZ01000001">
    <property type="protein sequence ID" value="SUM70130.1"/>
    <property type="molecule type" value="Genomic_DNA"/>
</dbReference>
<dbReference type="AlphaFoldDB" id="A0A380H139"/>
<evidence type="ECO:0000313" key="1">
    <source>
        <dbReference type="EMBL" id="SUM70130.1"/>
    </source>
</evidence>
<keyword evidence="2" id="KW-1185">Reference proteome</keyword>
<organism evidence="1 2">
    <name type="scientific">Staphylococcus saccharolyticus</name>
    <dbReference type="NCBI Taxonomy" id="33028"/>
    <lineage>
        <taxon>Bacteria</taxon>
        <taxon>Bacillati</taxon>
        <taxon>Bacillota</taxon>
        <taxon>Bacilli</taxon>
        <taxon>Bacillales</taxon>
        <taxon>Staphylococcaceae</taxon>
        <taxon>Staphylococcus</taxon>
    </lineage>
</organism>
<reference evidence="1 2" key="1">
    <citation type="submission" date="2018-06" db="EMBL/GenBank/DDBJ databases">
        <authorList>
            <consortium name="Pathogen Informatics"/>
            <person name="Doyle S."/>
        </authorList>
    </citation>
    <scope>NUCLEOTIDE SEQUENCE [LARGE SCALE GENOMIC DNA]</scope>
    <source>
        <strain evidence="1 2">NCTC11807</strain>
    </source>
</reference>
<protein>
    <submittedName>
        <fullName evidence="1">Cell wall surface anchor family protein</fullName>
    </submittedName>
</protein>
<sequence length="159" mass="17379">MIYTTSVVNYANFMSNGNAPYGVILGRTTDGWDRNVNDPKVAGIYQDIDVTPGSELIVNIISTSPVFSDGAAGARLKISNENQDRVLFDSRLNGMGPPYPTGKFNVMVNIPNDMNRVRIFLPVSSTGRISVQRSSREHGFGDNSSYYHGGSVSDVRINK</sequence>
<dbReference type="InterPro" id="IPR026359">
    <property type="entry name" value="SasC/FmtB_aggreg_dom"/>
</dbReference>